<comment type="caution">
    <text evidence="4">The sequence shown here is derived from an EMBL/GenBank/DDBJ whole genome shotgun (WGS) entry which is preliminary data.</text>
</comment>
<dbReference type="Pfam" id="PF01205">
    <property type="entry name" value="Impact_N"/>
    <property type="match status" value="1"/>
</dbReference>
<dbReference type="InterPro" id="IPR001498">
    <property type="entry name" value="Impact_N"/>
</dbReference>
<feature type="domain" description="UPF0029" evidence="3">
    <location>
        <begin position="131"/>
        <end position="188"/>
    </location>
</feature>
<dbReference type="SUPFAM" id="SSF54211">
    <property type="entry name" value="Ribosomal protein S5 domain 2-like"/>
    <property type="match status" value="1"/>
</dbReference>
<keyword evidence="5" id="KW-1185">Reference proteome</keyword>
<dbReference type="GO" id="GO:0005737">
    <property type="term" value="C:cytoplasm"/>
    <property type="evidence" value="ECO:0007669"/>
    <property type="project" value="TreeGrafter"/>
</dbReference>
<dbReference type="PANTHER" id="PTHR16301">
    <property type="entry name" value="IMPACT-RELATED"/>
    <property type="match status" value="1"/>
</dbReference>
<accession>A0A916VY21</accession>
<reference evidence="4" key="1">
    <citation type="journal article" date="2014" name="Int. J. Syst. Evol. Microbiol.">
        <title>Complete genome sequence of Corynebacterium casei LMG S-19264T (=DSM 44701T), isolated from a smear-ripened cheese.</title>
        <authorList>
            <consortium name="US DOE Joint Genome Institute (JGI-PGF)"/>
            <person name="Walter F."/>
            <person name="Albersmeier A."/>
            <person name="Kalinowski J."/>
            <person name="Ruckert C."/>
        </authorList>
    </citation>
    <scope>NUCLEOTIDE SEQUENCE</scope>
    <source>
        <strain evidence="4">CGMCC 1.15320</strain>
    </source>
</reference>
<evidence type="ECO:0008006" key="6">
    <source>
        <dbReference type="Google" id="ProtNLM"/>
    </source>
</evidence>
<dbReference type="Proteomes" id="UP000636264">
    <property type="component" value="Unassembled WGS sequence"/>
</dbReference>
<dbReference type="RefSeq" id="WP_188718933.1">
    <property type="nucleotide sequence ID" value="NZ_BMIF01000001.1"/>
</dbReference>
<gene>
    <name evidence="4" type="ORF">GCM10011385_00510</name>
</gene>
<dbReference type="EMBL" id="BMIF01000001">
    <property type="protein sequence ID" value="GGA51154.1"/>
    <property type="molecule type" value="Genomic_DNA"/>
</dbReference>
<protein>
    <recommendedName>
        <fullName evidence="6">Thymidylate synthase</fullName>
    </recommendedName>
</protein>
<dbReference type="Pfam" id="PF09186">
    <property type="entry name" value="DUF1949"/>
    <property type="match status" value="1"/>
</dbReference>
<name>A0A916VY21_9HYPH</name>
<reference evidence="4" key="2">
    <citation type="submission" date="2020-09" db="EMBL/GenBank/DDBJ databases">
        <authorList>
            <person name="Sun Q."/>
            <person name="Zhou Y."/>
        </authorList>
    </citation>
    <scope>NUCLEOTIDE SEQUENCE</scope>
    <source>
        <strain evidence="4">CGMCC 1.15320</strain>
    </source>
</reference>
<feature type="domain" description="Impact N-terminal" evidence="2">
    <location>
        <begin position="15"/>
        <end position="115"/>
    </location>
</feature>
<sequence length="195" mass="21553">MFTISRVETFSQDIKKSRFVAIAAPVSTEQAAKDFLREHSDPTANHNCWAWRMGQNYRFNDDGEPSGTAGKPILQAIDGQQIDNVVVLVIRWFGGILLGSGGLIRAYGGTAASCLREAEKTEVFDLIGFSLDCDFSDHALLKARLSAVENLSLTREEFLADHVAMSGMMPVEARDRLAQLVTDITRGKRAIKFDE</sequence>
<dbReference type="InterPro" id="IPR036956">
    <property type="entry name" value="Impact_N_sf"/>
</dbReference>
<dbReference type="InterPro" id="IPR020568">
    <property type="entry name" value="Ribosomal_Su5_D2-typ_SF"/>
</dbReference>
<comment type="similarity">
    <text evidence="1">Belongs to the IMPACT family.</text>
</comment>
<dbReference type="AlphaFoldDB" id="A0A916VY21"/>
<dbReference type="Gene3D" id="3.30.230.30">
    <property type="entry name" value="Impact, N-terminal domain"/>
    <property type="match status" value="1"/>
</dbReference>
<dbReference type="GO" id="GO:0006446">
    <property type="term" value="P:regulation of translational initiation"/>
    <property type="evidence" value="ECO:0007669"/>
    <property type="project" value="TreeGrafter"/>
</dbReference>
<proteinExistence type="inferred from homology"/>
<dbReference type="PROSITE" id="PS00910">
    <property type="entry name" value="UPF0029"/>
    <property type="match status" value="1"/>
</dbReference>
<dbReference type="InterPro" id="IPR020569">
    <property type="entry name" value="UPF0029_Impact_CS"/>
</dbReference>
<evidence type="ECO:0000256" key="1">
    <source>
        <dbReference type="ARBA" id="ARBA00007665"/>
    </source>
</evidence>
<evidence type="ECO:0000313" key="4">
    <source>
        <dbReference type="EMBL" id="GGA51154.1"/>
    </source>
</evidence>
<evidence type="ECO:0000259" key="3">
    <source>
        <dbReference type="Pfam" id="PF09186"/>
    </source>
</evidence>
<dbReference type="PANTHER" id="PTHR16301:SF20">
    <property type="entry name" value="IMPACT FAMILY MEMBER YIGZ"/>
    <property type="match status" value="1"/>
</dbReference>
<dbReference type="InterPro" id="IPR023582">
    <property type="entry name" value="Impact"/>
</dbReference>
<dbReference type="InterPro" id="IPR015269">
    <property type="entry name" value="UPF0029_Impact_C"/>
</dbReference>
<evidence type="ECO:0000259" key="2">
    <source>
        <dbReference type="Pfam" id="PF01205"/>
    </source>
</evidence>
<evidence type="ECO:0000313" key="5">
    <source>
        <dbReference type="Proteomes" id="UP000636264"/>
    </source>
</evidence>
<organism evidence="4 5">
    <name type="scientific">Nitratireductor aestuarii</name>
    <dbReference type="NCBI Taxonomy" id="1735103"/>
    <lineage>
        <taxon>Bacteria</taxon>
        <taxon>Pseudomonadati</taxon>
        <taxon>Pseudomonadota</taxon>
        <taxon>Alphaproteobacteria</taxon>
        <taxon>Hyphomicrobiales</taxon>
        <taxon>Phyllobacteriaceae</taxon>
        <taxon>Nitratireductor</taxon>
    </lineage>
</organism>